<gene>
    <name evidence="4" type="primary">aroH</name>
    <name evidence="4" type="ORF">DEQ80_04725</name>
</gene>
<sequence length="126" mass="13699">MSIRGVRGATVARENEAEAILSATRELLSAMMEANPGLLPADIASVFFTVTDDLTAVHPALGARQLGWTEVPLMCAREIPVPGSLARCIRVLVHWNTDLPQSEIRHVYLGEAAILRPDWTPLKSDA</sequence>
<keyword evidence="3" id="KW-0413">Isomerase</keyword>
<dbReference type="NCBIfam" id="TIGR01796">
    <property type="entry name" value="CM_mono_aroH"/>
    <property type="match status" value="1"/>
</dbReference>
<evidence type="ECO:0000256" key="1">
    <source>
        <dbReference type="NCBIfam" id="TIGR01796"/>
    </source>
</evidence>
<dbReference type="RefSeq" id="WP_062195335.1">
    <property type="nucleotide sequence ID" value="NZ_DF967965.1"/>
</dbReference>
<feature type="binding site" evidence="2">
    <location>
        <position position="108"/>
    </location>
    <ligand>
        <name>prephenate</name>
        <dbReference type="ChEBI" id="CHEBI:29934"/>
    </ligand>
</feature>
<comment type="catalytic activity">
    <reaction evidence="3">
        <text>chorismate = prephenate</text>
        <dbReference type="Rhea" id="RHEA:13897"/>
        <dbReference type="ChEBI" id="CHEBI:29748"/>
        <dbReference type="ChEBI" id="CHEBI:29934"/>
        <dbReference type="EC" id="5.4.99.5"/>
    </reaction>
</comment>
<evidence type="ECO:0000313" key="5">
    <source>
        <dbReference type="Proteomes" id="UP000264141"/>
    </source>
</evidence>
<dbReference type="Proteomes" id="UP000264141">
    <property type="component" value="Unassembled WGS sequence"/>
</dbReference>
<dbReference type="PANTHER" id="PTHR21164:SF0">
    <property type="entry name" value="CHORISMATE MUTASE AROH"/>
    <property type="match status" value="1"/>
</dbReference>
<dbReference type="SUPFAM" id="SSF55298">
    <property type="entry name" value="YjgF-like"/>
    <property type="match status" value="1"/>
</dbReference>
<dbReference type="InterPro" id="IPR008243">
    <property type="entry name" value="Chorismate_mutase_AroH"/>
</dbReference>
<dbReference type="PIRSF" id="PIRSF005965">
    <property type="entry name" value="Chor_mut_AroH"/>
    <property type="match status" value="1"/>
</dbReference>
<dbReference type="GO" id="GO:0004106">
    <property type="term" value="F:chorismate mutase activity"/>
    <property type="evidence" value="ECO:0007669"/>
    <property type="project" value="UniProtKB-UniRule"/>
</dbReference>
<dbReference type="AlphaFoldDB" id="A0A3D1JF75"/>
<keyword evidence="2 3" id="KW-0057">Aromatic amino acid biosynthesis</keyword>
<reference evidence="4 5" key="1">
    <citation type="journal article" date="2018" name="Nat. Biotechnol.">
        <title>A standardized bacterial taxonomy based on genome phylogeny substantially revises the tree of life.</title>
        <authorList>
            <person name="Parks D.H."/>
            <person name="Chuvochina M."/>
            <person name="Waite D.W."/>
            <person name="Rinke C."/>
            <person name="Skarshewski A."/>
            <person name="Chaumeil P.A."/>
            <person name="Hugenholtz P."/>
        </authorList>
    </citation>
    <scope>NUCLEOTIDE SEQUENCE [LARGE SCALE GENOMIC DNA]</scope>
    <source>
        <strain evidence="4">UBA8781</strain>
    </source>
</reference>
<name>A0A3D1JF75_9CHLR</name>
<protein>
    <recommendedName>
        <fullName evidence="1 3">chorismate mutase</fullName>
        <ecNumber evidence="1 3">5.4.99.5</ecNumber>
    </recommendedName>
</protein>
<evidence type="ECO:0000256" key="3">
    <source>
        <dbReference type="PROSITE-ProRule" id="PRU00514"/>
    </source>
</evidence>
<dbReference type="Gene3D" id="3.30.1330.40">
    <property type="entry name" value="RutC-like"/>
    <property type="match status" value="1"/>
</dbReference>
<dbReference type="CDD" id="cd02185">
    <property type="entry name" value="AroH"/>
    <property type="match status" value="1"/>
</dbReference>
<dbReference type="InterPro" id="IPR035959">
    <property type="entry name" value="RutC-like_sf"/>
</dbReference>
<dbReference type="PANTHER" id="PTHR21164">
    <property type="entry name" value="CHORISMATE MUTASE"/>
    <property type="match status" value="1"/>
</dbReference>
<feature type="binding site" evidence="2">
    <location>
        <position position="7"/>
    </location>
    <ligand>
        <name>prephenate</name>
        <dbReference type="ChEBI" id="CHEBI:29934"/>
    </ligand>
</feature>
<dbReference type="EC" id="5.4.99.5" evidence="1 3"/>
<evidence type="ECO:0000256" key="2">
    <source>
        <dbReference type="PIRSR" id="PIRSR005965-1"/>
    </source>
</evidence>
<dbReference type="Pfam" id="PF07736">
    <property type="entry name" value="CM_1"/>
    <property type="match status" value="1"/>
</dbReference>
<evidence type="ECO:0000313" key="4">
    <source>
        <dbReference type="EMBL" id="HCE17143.1"/>
    </source>
</evidence>
<dbReference type="STRING" id="229919.GCA_001050195_02872"/>
<comment type="caution">
    <text evidence="4">The sequence shown here is derived from an EMBL/GenBank/DDBJ whole genome shotgun (WGS) entry which is preliminary data.</text>
</comment>
<feature type="binding site" evidence="2">
    <location>
        <position position="90"/>
    </location>
    <ligand>
        <name>prephenate</name>
        <dbReference type="ChEBI" id="CHEBI:29934"/>
    </ligand>
</feature>
<organism evidence="4 5">
    <name type="scientific">Anaerolinea thermolimosa</name>
    <dbReference type="NCBI Taxonomy" id="229919"/>
    <lineage>
        <taxon>Bacteria</taxon>
        <taxon>Bacillati</taxon>
        <taxon>Chloroflexota</taxon>
        <taxon>Anaerolineae</taxon>
        <taxon>Anaerolineales</taxon>
        <taxon>Anaerolineaceae</taxon>
        <taxon>Anaerolinea</taxon>
    </lineage>
</organism>
<dbReference type="GO" id="GO:0046417">
    <property type="term" value="P:chorismate metabolic process"/>
    <property type="evidence" value="ECO:0007669"/>
    <property type="project" value="TreeGrafter"/>
</dbReference>
<keyword evidence="2 3" id="KW-0028">Amino-acid biosynthesis</keyword>
<dbReference type="GO" id="GO:0008652">
    <property type="term" value="P:amino acid biosynthetic process"/>
    <property type="evidence" value="ECO:0007669"/>
    <property type="project" value="UniProtKB-UniRule"/>
</dbReference>
<dbReference type="PROSITE" id="PS51167">
    <property type="entry name" value="CHORISMATE_MUT_1"/>
    <property type="match status" value="1"/>
</dbReference>
<dbReference type="GO" id="GO:0009073">
    <property type="term" value="P:aromatic amino acid family biosynthetic process"/>
    <property type="evidence" value="ECO:0007669"/>
    <property type="project" value="UniProtKB-UniRule"/>
</dbReference>
<dbReference type="OrthoDB" id="9802232at2"/>
<dbReference type="EMBL" id="DPBP01000020">
    <property type="protein sequence ID" value="HCE17143.1"/>
    <property type="molecule type" value="Genomic_DNA"/>
</dbReference>
<accession>A0A3D1JF75</accession>
<proteinExistence type="predicted"/>